<accession>X6LPM1</accession>
<organism evidence="2 3">
    <name type="scientific">Reticulomyxa filosa</name>
    <dbReference type="NCBI Taxonomy" id="46433"/>
    <lineage>
        <taxon>Eukaryota</taxon>
        <taxon>Sar</taxon>
        <taxon>Rhizaria</taxon>
        <taxon>Retaria</taxon>
        <taxon>Foraminifera</taxon>
        <taxon>Monothalamids</taxon>
        <taxon>Reticulomyxidae</taxon>
        <taxon>Reticulomyxa</taxon>
    </lineage>
</organism>
<feature type="transmembrane region" description="Helical" evidence="1">
    <location>
        <begin position="35"/>
        <end position="53"/>
    </location>
</feature>
<proteinExistence type="predicted"/>
<gene>
    <name evidence="2" type="ORF">RFI_34317</name>
</gene>
<evidence type="ECO:0000313" key="3">
    <source>
        <dbReference type="Proteomes" id="UP000023152"/>
    </source>
</evidence>
<name>X6LPM1_RETFI</name>
<protein>
    <submittedName>
        <fullName evidence="2">Uncharacterized protein</fullName>
    </submittedName>
</protein>
<evidence type="ECO:0000313" key="2">
    <source>
        <dbReference type="EMBL" id="ETO03092.1"/>
    </source>
</evidence>
<sequence>MSHCTSQQNGKKKKSNKTKKTIHHFLWNFLEKPLYYLWSFLFFSVVPFIPKYYNNLPTTSNHSVSIKFCHNKEFNKNWRQKKNKNMFLFAVCAIHQLDDFTKETCKTNKQRKTHTNRIKVRQNNNQVKSVERGKIISSLIKTQD</sequence>
<comment type="caution">
    <text evidence="2">The sequence shown here is derived from an EMBL/GenBank/DDBJ whole genome shotgun (WGS) entry which is preliminary data.</text>
</comment>
<evidence type="ECO:0000256" key="1">
    <source>
        <dbReference type="SAM" id="Phobius"/>
    </source>
</evidence>
<keyword evidence="1" id="KW-1133">Transmembrane helix</keyword>
<keyword evidence="1" id="KW-0472">Membrane</keyword>
<dbReference type="Proteomes" id="UP000023152">
    <property type="component" value="Unassembled WGS sequence"/>
</dbReference>
<keyword evidence="1" id="KW-0812">Transmembrane</keyword>
<dbReference type="EMBL" id="ASPP01034177">
    <property type="protein sequence ID" value="ETO03092.1"/>
    <property type="molecule type" value="Genomic_DNA"/>
</dbReference>
<keyword evidence="3" id="KW-1185">Reference proteome</keyword>
<reference evidence="2 3" key="1">
    <citation type="journal article" date="2013" name="Curr. Biol.">
        <title>The Genome of the Foraminiferan Reticulomyxa filosa.</title>
        <authorList>
            <person name="Glockner G."/>
            <person name="Hulsmann N."/>
            <person name="Schleicher M."/>
            <person name="Noegel A.A."/>
            <person name="Eichinger L."/>
            <person name="Gallinger C."/>
            <person name="Pawlowski J."/>
            <person name="Sierra R."/>
            <person name="Euteneuer U."/>
            <person name="Pillet L."/>
            <person name="Moustafa A."/>
            <person name="Platzer M."/>
            <person name="Groth M."/>
            <person name="Szafranski K."/>
            <person name="Schliwa M."/>
        </authorList>
    </citation>
    <scope>NUCLEOTIDE SEQUENCE [LARGE SCALE GENOMIC DNA]</scope>
</reference>
<dbReference type="AlphaFoldDB" id="X6LPM1"/>